<dbReference type="AlphaFoldDB" id="A0A4V2PUN3"/>
<evidence type="ECO:0000256" key="1">
    <source>
        <dbReference type="SAM" id="Phobius"/>
    </source>
</evidence>
<dbReference type="RefSeq" id="WP_132299545.1">
    <property type="nucleotide sequence ID" value="NZ_CP170642.1"/>
</dbReference>
<keyword evidence="1" id="KW-0812">Transmembrane</keyword>
<name>A0A4V2PUN3_9PAST</name>
<evidence type="ECO:0000313" key="3">
    <source>
        <dbReference type="EMBL" id="TCK71081.1"/>
    </source>
</evidence>
<comment type="caution">
    <text evidence="3">The sequence shown here is derived from an EMBL/GenBank/DDBJ whole genome shotgun (WGS) entry which is preliminary data.</text>
</comment>
<dbReference type="InterPro" id="IPR050229">
    <property type="entry name" value="GlpE_sulfurtransferase"/>
</dbReference>
<dbReference type="GO" id="GO:0016740">
    <property type="term" value="F:transferase activity"/>
    <property type="evidence" value="ECO:0007669"/>
    <property type="project" value="UniProtKB-KW"/>
</dbReference>
<accession>A0A4V2PUN3</accession>
<dbReference type="EMBL" id="SMGJ01000001">
    <property type="protein sequence ID" value="TCK71081.1"/>
    <property type="molecule type" value="Genomic_DNA"/>
</dbReference>
<keyword evidence="4" id="KW-1185">Reference proteome</keyword>
<dbReference type="OrthoDB" id="9808735at2"/>
<dbReference type="PROSITE" id="PS50206">
    <property type="entry name" value="RHODANESE_3"/>
    <property type="match status" value="1"/>
</dbReference>
<feature type="domain" description="Rhodanese" evidence="2">
    <location>
        <begin position="54"/>
        <end position="145"/>
    </location>
</feature>
<dbReference type="Gene3D" id="3.40.250.10">
    <property type="entry name" value="Rhodanese-like domain"/>
    <property type="match status" value="1"/>
</dbReference>
<organism evidence="3 4">
    <name type="scientific">Lonepinella koalarum</name>
    <dbReference type="NCBI Taxonomy" id="53417"/>
    <lineage>
        <taxon>Bacteria</taxon>
        <taxon>Pseudomonadati</taxon>
        <taxon>Pseudomonadota</taxon>
        <taxon>Gammaproteobacteria</taxon>
        <taxon>Pasteurellales</taxon>
        <taxon>Pasteurellaceae</taxon>
        <taxon>Lonepinella</taxon>
    </lineage>
</organism>
<dbReference type="PANTHER" id="PTHR43031">
    <property type="entry name" value="FAD-DEPENDENT OXIDOREDUCTASE"/>
    <property type="match status" value="1"/>
</dbReference>
<dbReference type="Proteomes" id="UP000295496">
    <property type="component" value="Unassembled WGS sequence"/>
</dbReference>
<sequence length="145" mass="15945">MEEFMPLAVQFAKNHTLLVVAWVAIFVATIYVFVKSALSKVKLVNNSQAVALINNKDAVVIDLRSIDEFKRGHIINSKQFLPSDIKKHNLGKIEQHKEMPIILVCATGATANTSAEILSKQGFSEVYALQEGIAGWNAANLPLVK</sequence>
<evidence type="ECO:0000259" key="2">
    <source>
        <dbReference type="PROSITE" id="PS50206"/>
    </source>
</evidence>
<feature type="transmembrane region" description="Helical" evidence="1">
    <location>
        <begin position="15"/>
        <end position="34"/>
    </location>
</feature>
<dbReference type="PANTHER" id="PTHR43031:SF18">
    <property type="entry name" value="RHODANESE-RELATED SULFURTRANSFERASES"/>
    <property type="match status" value="1"/>
</dbReference>
<dbReference type="InterPro" id="IPR036873">
    <property type="entry name" value="Rhodanese-like_dom_sf"/>
</dbReference>
<proteinExistence type="predicted"/>
<keyword evidence="1" id="KW-0472">Membrane</keyword>
<evidence type="ECO:0000313" key="4">
    <source>
        <dbReference type="Proteomes" id="UP000295496"/>
    </source>
</evidence>
<gene>
    <name evidence="3" type="ORF">EV692_0136</name>
</gene>
<reference evidence="3 4" key="1">
    <citation type="submission" date="2019-03" db="EMBL/GenBank/DDBJ databases">
        <title>Genomic Encyclopedia of Type Strains, Phase IV (KMG-IV): sequencing the most valuable type-strain genomes for metagenomic binning, comparative biology and taxonomic classification.</title>
        <authorList>
            <person name="Goeker M."/>
        </authorList>
    </citation>
    <scope>NUCLEOTIDE SEQUENCE [LARGE SCALE GENOMIC DNA]</scope>
    <source>
        <strain evidence="3 4">DSM 10053</strain>
    </source>
</reference>
<protein>
    <submittedName>
        <fullName evidence="3">Rhodanese-related sulfurtransferase</fullName>
    </submittedName>
</protein>
<dbReference type="InterPro" id="IPR001763">
    <property type="entry name" value="Rhodanese-like_dom"/>
</dbReference>
<dbReference type="SMART" id="SM00450">
    <property type="entry name" value="RHOD"/>
    <property type="match status" value="1"/>
</dbReference>
<dbReference type="SUPFAM" id="SSF52821">
    <property type="entry name" value="Rhodanese/Cell cycle control phosphatase"/>
    <property type="match status" value="1"/>
</dbReference>
<dbReference type="Pfam" id="PF00581">
    <property type="entry name" value="Rhodanese"/>
    <property type="match status" value="1"/>
</dbReference>
<keyword evidence="1" id="KW-1133">Transmembrane helix</keyword>
<dbReference type="CDD" id="cd00158">
    <property type="entry name" value="RHOD"/>
    <property type="match status" value="1"/>
</dbReference>
<keyword evidence="3" id="KW-0808">Transferase</keyword>